<dbReference type="PANTHER" id="PTHR12246">
    <property type="entry name" value="PALMITOYLTRANSFERASE ZDHHC16"/>
    <property type="match status" value="1"/>
</dbReference>
<dbReference type="RefSeq" id="XP_011505273.1">
    <property type="nucleotide sequence ID" value="XM_011506971.1"/>
</dbReference>
<dbReference type="KEGG" id="csol:105368064"/>
<comment type="domain">
    <text evidence="7">The DHHC domain is required for palmitoyltransferase activity.</text>
</comment>
<evidence type="ECO:0000256" key="5">
    <source>
        <dbReference type="ARBA" id="ARBA00023136"/>
    </source>
</evidence>
<keyword evidence="9" id="KW-1185">Reference proteome</keyword>
<accession>A0AAJ6YVQ0</accession>
<protein>
    <recommendedName>
        <fullName evidence="7">Palmitoyltransferase</fullName>
        <ecNumber evidence="7">2.3.1.225</ecNumber>
    </recommendedName>
</protein>
<evidence type="ECO:0000256" key="3">
    <source>
        <dbReference type="ARBA" id="ARBA00022692"/>
    </source>
</evidence>
<evidence type="ECO:0000313" key="9">
    <source>
        <dbReference type="Proteomes" id="UP000695007"/>
    </source>
</evidence>
<dbReference type="AlphaFoldDB" id="A0AAJ6YVQ0"/>
<dbReference type="GO" id="GO:0016020">
    <property type="term" value="C:membrane"/>
    <property type="evidence" value="ECO:0007669"/>
    <property type="project" value="UniProtKB-SubCell"/>
</dbReference>
<keyword evidence="5 7" id="KW-0472">Membrane</keyword>
<feature type="transmembrane region" description="Helical" evidence="7">
    <location>
        <begin position="134"/>
        <end position="157"/>
    </location>
</feature>
<dbReference type="Proteomes" id="UP000695007">
    <property type="component" value="Unplaced"/>
</dbReference>
<feature type="transmembrane region" description="Helical" evidence="7">
    <location>
        <begin position="196"/>
        <end position="218"/>
    </location>
</feature>
<comment type="similarity">
    <text evidence="7">Belongs to the DHHC palmitoyltransferase family.</text>
</comment>
<dbReference type="PROSITE" id="PS50216">
    <property type="entry name" value="DHHC"/>
    <property type="match status" value="1"/>
</dbReference>
<feature type="domain" description="Palmitoyltransferase DHHC" evidence="8">
    <location>
        <begin position="90"/>
        <end position="224"/>
    </location>
</feature>
<dbReference type="GO" id="GO:0019706">
    <property type="term" value="F:protein-cysteine S-palmitoyltransferase activity"/>
    <property type="evidence" value="ECO:0007669"/>
    <property type="project" value="UniProtKB-EC"/>
</dbReference>
<sequence length="273" mass="32484">MLEKRLLKRRMKKIHYIAYVICPTLTVLFSLIIGFVTMYLENTIPPLFVFLSVQFYLNWYLVYNINKKAIIPFTMATCRESEGKGTRFWYCEKCKHYTRRPAQHCMLCKKCFYYRDHHCFFLGGCILRQNMGNFILVCFYASFACFYSIFIVGPYLYDYYIQLDTTKLNIYYFALNFFFPITLTKYLVIGDESINVFLVTLFNVSVSIACFTLLYGLWKLYTCLSGRQRYHPDDGKRQDVYEIFGSYGLFNVIFPFNGFLHSRNIDENAHIFT</sequence>
<keyword evidence="6 7" id="KW-0012">Acyltransferase</keyword>
<gene>
    <name evidence="10" type="primary">LOC105368064</name>
</gene>
<dbReference type="InterPro" id="IPR001594">
    <property type="entry name" value="Palmitoyltrfase_DHHC"/>
</dbReference>
<evidence type="ECO:0000256" key="6">
    <source>
        <dbReference type="ARBA" id="ARBA00023315"/>
    </source>
</evidence>
<dbReference type="EC" id="2.3.1.225" evidence="7"/>
<keyword evidence="3 7" id="KW-0812">Transmembrane</keyword>
<evidence type="ECO:0000313" key="10">
    <source>
        <dbReference type="RefSeq" id="XP_011505273.1"/>
    </source>
</evidence>
<evidence type="ECO:0000256" key="2">
    <source>
        <dbReference type="ARBA" id="ARBA00022679"/>
    </source>
</evidence>
<evidence type="ECO:0000259" key="8">
    <source>
        <dbReference type="Pfam" id="PF01529"/>
    </source>
</evidence>
<keyword evidence="2 7" id="KW-0808">Transferase</keyword>
<proteinExistence type="inferred from homology"/>
<reference evidence="10" key="1">
    <citation type="submission" date="2025-08" db="UniProtKB">
        <authorList>
            <consortium name="RefSeq"/>
        </authorList>
    </citation>
    <scope>IDENTIFICATION</scope>
</reference>
<organism evidence="9 10">
    <name type="scientific">Ceratosolen solmsi marchali</name>
    <dbReference type="NCBI Taxonomy" id="326594"/>
    <lineage>
        <taxon>Eukaryota</taxon>
        <taxon>Metazoa</taxon>
        <taxon>Ecdysozoa</taxon>
        <taxon>Arthropoda</taxon>
        <taxon>Hexapoda</taxon>
        <taxon>Insecta</taxon>
        <taxon>Pterygota</taxon>
        <taxon>Neoptera</taxon>
        <taxon>Endopterygota</taxon>
        <taxon>Hymenoptera</taxon>
        <taxon>Apocrita</taxon>
        <taxon>Proctotrupomorpha</taxon>
        <taxon>Chalcidoidea</taxon>
        <taxon>Agaonidae</taxon>
        <taxon>Agaoninae</taxon>
        <taxon>Ceratosolen</taxon>
    </lineage>
</organism>
<dbReference type="InterPro" id="IPR039859">
    <property type="entry name" value="PFA4/ZDH16/20/ERF2-like"/>
</dbReference>
<keyword evidence="4 7" id="KW-1133">Transmembrane helix</keyword>
<feature type="transmembrane region" description="Helical" evidence="7">
    <location>
        <begin position="46"/>
        <end position="65"/>
    </location>
</feature>
<evidence type="ECO:0000256" key="1">
    <source>
        <dbReference type="ARBA" id="ARBA00004141"/>
    </source>
</evidence>
<name>A0AAJ6YVQ0_9HYME</name>
<comment type="catalytic activity">
    <reaction evidence="7">
        <text>L-cysteinyl-[protein] + hexadecanoyl-CoA = S-hexadecanoyl-L-cysteinyl-[protein] + CoA</text>
        <dbReference type="Rhea" id="RHEA:36683"/>
        <dbReference type="Rhea" id="RHEA-COMP:10131"/>
        <dbReference type="Rhea" id="RHEA-COMP:11032"/>
        <dbReference type="ChEBI" id="CHEBI:29950"/>
        <dbReference type="ChEBI" id="CHEBI:57287"/>
        <dbReference type="ChEBI" id="CHEBI:57379"/>
        <dbReference type="ChEBI" id="CHEBI:74151"/>
        <dbReference type="EC" id="2.3.1.225"/>
    </reaction>
</comment>
<dbReference type="Pfam" id="PF01529">
    <property type="entry name" value="DHHC"/>
    <property type="match status" value="1"/>
</dbReference>
<comment type="subcellular location">
    <subcellularLocation>
        <location evidence="1">Membrane</location>
        <topology evidence="1">Multi-pass membrane protein</topology>
    </subcellularLocation>
</comment>
<evidence type="ECO:0000256" key="7">
    <source>
        <dbReference type="RuleBase" id="RU079119"/>
    </source>
</evidence>
<feature type="transmembrane region" description="Helical" evidence="7">
    <location>
        <begin position="16"/>
        <end position="40"/>
    </location>
</feature>
<feature type="transmembrane region" description="Helical" evidence="7">
    <location>
        <begin position="169"/>
        <end position="189"/>
    </location>
</feature>
<evidence type="ECO:0000256" key="4">
    <source>
        <dbReference type="ARBA" id="ARBA00022989"/>
    </source>
</evidence>
<dbReference type="GeneID" id="105368064"/>